<protein>
    <submittedName>
        <fullName evidence="4">RNA polymerase sigma factor</fullName>
    </submittedName>
</protein>
<dbReference type="SUPFAM" id="SSF88946">
    <property type="entry name" value="Sigma2 domain of RNA polymerase sigma factors"/>
    <property type="match status" value="1"/>
</dbReference>
<dbReference type="InterPro" id="IPR007627">
    <property type="entry name" value="RNA_pol_sigma70_r2"/>
</dbReference>
<dbReference type="EMBL" id="JBHRSZ010000009">
    <property type="protein sequence ID" value="MFC3153289.1"/>
    <property type="molecule type" value="Genomic_DNA"/>
</dbReference>
<dbReference type="InterPro" id="IPR046531">
    <property type="entry name" value="DUF6596"/>
</dbReference>
<dbReference type="Gene3D" id="1.10.1740.10">
    <property type="match status" value="1"/>
</dbReference>
<feature type="domain" description="RNA polymerase sigma factor 70 region 4 type 2" evidence="2">
    <location>
        <begin position="130"/>
        <end position="178"/>
    </location>
</feature>
<gene>
    <name evidence="4" type="ORF">ACFOEK_19775</name>
</gene>
<dbReference type="InterPro" id="IPR013324">
    <property type="entry name" value="RNA_pol_sigma_r3/r4-like"/>
</dbReference>
<keyword evidence="5" id="KW-1185">Reference proteome</keyword>
<dbReference type="PANTHER" id="PTHR47756">
    <property type="entry name" value="BLL6612 PROTEIN-RELATED"/>
    <property type="match status" value="1"/>
</dbReference>
<feature type="domain" description="RNA polymerase sigma-70 region 2" evidence="1">
    <location>
        <begin position="20"/>
        <end position="87"/>
    </location>
</feature>
<proteinExistence type="predicted"/>
<dbReference type="RefSeq" id="WP_386723211.1">
    <property type="nucleotide sequence ID" value="NZ_JBHRSZ010000009.1"/>
</dbReference>
<organism evidence="4 5">
    <name type="scientific">Litoribrevibacter euphylliae</name>
    <dbReference type="NCBI Taxonomy" id="1834034"/>
    <lineage>
        <taxon>Bacteria</taxon>
        <taxon>Pseudomonadati</taxon>
        <taxon>Pseudomonadota</taxon>
        <taxon>Gammaproteobacteria</taxon>
        <taxon>Oceanospirillales</taxon>
        <taxon>Oceanospirillaceae</taxon>
        <taxon>Litoribrevibacter</taxon>
    </lineage>
</organism>
<sequence>MTNKEPLSTSDAVQATLDDLYRNEARKVYASLIRLLGDFDLAEEAMHDAFSTALVQWSQSGIPTNPSAWLISTGRFKAIDQIRRRKRHDEILSEESGVDFNETESAFFPFEIEDQVEDVIEDDSLRLIFACCHPAIDPKIQVALTLREVCGLTTEEVASAFLTSASTMAQRIVRGKGKIREAKIPFQIPFESELPDRLESVLSVIYLVYNEGYSASAGDHVMRSELTAEAIRLARLVMSLLPDAEVFGLLALMLLNESRRATRADANGDIVLLEDQDRTLWNRSLIAEGVELVQRALATRDYGFYTLQAAIAAVHAQAPSSDLTDWNQIVALYSSLLLVSPSPIIELNRAVAVAMRDGPQAGIEIVEQLLNKKELKNYHLTFATYGEFLSRAGRVDDAIAAFEHALSLAKQAPEQRILKRKLASL</sequence>
<dbReference type="Pfam" id="PF04542">
    <property type="entry name" value="Sigma70_r2"/>
    <property type="match status" value="1"/>
</dbReference>
<dbReference type="PANTHER" id="PTHR47756:SF2">
    <property type="entry name" value="BLL6612 PROTEIN"/>
    <property type="match status" value="1"/>
</dbReference>
<evidence type="ECO:0000259" key="1">
    <source>
        <dbReference type="Pfam" id="PF04542"/>
    </source>
</evidence>
<evidence type="ECO:0000259" key="3">
    <source>
        <dbReference type="Pfam" id="PF20239"/>
    </source>
</evidence>
<evidence type="ECO:0000313" key="4">
    <source>
        <dbReference type="EMBL" id="MFC3153289.1"/>
    </source>
</evidence>
<comment type="caution">
    <text evidence="4">The sequence shown here is derived from an EMBL/GenBank/DDBJ whole genome shotgun (WGS) entry which is preliminary data.</text>
</comment>
<dbReference type="Proteomes" id="UP001595476">
    <property type="component" value="Unassembled WGS sequence"/>
</dbReference>
<accession>A0ABV7HHE4</accession>
<name>A0ABV7HHE4_9GAMM</name>
<reference evidence="5" key="1">
    <citation type="journal article" date="2019" name="Int. J. Syst. Evol. Microbiol.">
        <title>The Global Catalogue of Microorganisms (GCM) 10K type strain sequencing project: providing services to taxonomists for standard genome sequencing and annotation.</title>
        <authorList>
            <consortium name="The Broad Institute Genomics Platform"/>
            <consortium name="The Broad Institute Genome Sequencing Center for Infectious Disease"/>
            <person name="Wu L."/>
            <person name="Ma J."/>
        </authorList>
    </citation>
    <scope>NUCLEOTIDE SEQUENCE [LARGE SCALE GENOMIC DNA]</scope>
    <source>
        <strain evidence="5">KCTC 52438</strain>
    </source>
</reference>
<dbReference type="InterPro" id="IPR013325">
    <property type="entry name" value="RNA_pol_sigma_r2"/>
</dbReference>
<feature type="domain" description="DUF6596" evidence="3">
    <location>
        <begin position="197"/>
        <end position="296"/>
    </location>
</feature>
<dbReference type="Pfam" id="PF20239">
    <property type="entry name" value="DUF6596"/>
    <property type="match status" value="1"/>
</dbReference>
<dbReference type="InterPro" id="IPR013249">
    <property type="entry name" value="RNA_pol_sigma70_r4_t2"/>
</dbReference>
<evidence type="ECO:0000259" key="2">
    <source>
        <dbReference type="Pfam" id="PF08281"/>
    </source>
</evidence>
<evidence type="ECO:0000313" key="5">
    <source>
        <dbReference type="Proteomes" id="UP001595476"/>
    </source>
</evidence>
<dbReference type="Pfam" id="PF08281">
    <property type="entry name" value="Sigma70_r4_2"/>
    <property type="match status" value="1"/>
</dbReference>
<dbReference type="SUPFAM" id="SSF88659">
    <property type="entry name" value="Sigma3 and sigma4 domains of RNA polymerase sigma factors"/>
    <property type="match status" value="1"/>
</dbReference>